<protein>
    <recommendedName>
        <fullName evidence="3">FAD-dependent oxidoreductase 2 FAD-binding domain-containing protein</fullName>
    </recommendedName>
</protein>
<dbReference type="InterPro" id="IPR027477">
    <property type="entry name" value="Succ_DH/fumarate_Rdtase_cat_sf"/>
</dbReference>
<evidence type="ECO:0000256" key="2">
    <source>
        <dbReference type="ARBA" id="ARBA00023002"/>
    </source>
</evidence>
<evidence type="ECO:0000313" key="5">
    <source>
        <dbReference type="Proteomes" id="UP001500151"/>
    </source>
</evidence>
<dbReference type="Pfam" id="PF00890">
    <property type="entry name" value="FAD_binding_2"/>
    <property type="match status" value="1"/>
</dbReference>
<evidence type="ECO:0000259" key="3">
    <source>
        <dbReference type="Pfam" id="PF00890"/>
    </source>
</evidence>
<organism evidence="4 5">
    <name type="scientific">Streptomyces vastus</name>
    <dbReference type="NCBI Taxonomy" id="285451"/>
    <lineage>
        <taxon>Bacteria</taxon>
        <taxon>Bacillati</taxon>
        <taxon>Actinomycetota</taxon>
        <taxon>Actinomycetes</taxon>
        <taxon>Kitasatosporales</taxon>
        <taxon>Streptomycetaceae</taxon>
        <taxon>Streptomyces</taxon>
    </lineage>
</organism>
<gene>
    <name evidence="4" type="ORF">GCM10010307_16260</name>
</gene>
<name>A0ABN3QIS7_9ACTN</name>
<feature type="domain" description="FAD-dependent oxidoreductase 2 FAD-binding" evidence="3">
    <location>
        <begin position="9"/>
        <end position="61"/>
    </location>
</feature>
<dbReference type="Gene3D" id="3.90.700.10">
    <property type="entry name" value="Succinate dehydrogenase/fumarate reductase flavoprotein, catalytic domain"/>
    <property type="match status" value="1"/>
</dbReference>
<sequence>MPDHQRVDYVVETVPAITFPFHGIRIDDRARVLGADGEPVEGLLAAGSDTGGLWHRAYAGGIASALGLTAAATATLRAASHGQERRG</sequence>
<dbReference type="InterPro" id="IPR036188">
    <property type="entry name" value="FAD/NAD-bd_sf"/>
</dbReference>
<evidence type="ECO:0000313" key="4">
    <source>
        <dbReference type="EMBL" id="GAA2627388.1"/>
    </source>
</evidence>
<comment type="caution">
    <text evidence="4">The sequence shown here is derived from an EMBL/GenBank/DDBJ whole genome shotgun (WGS) entry which is preliminary data.</text>
</comment>
<dbReference type="EMBL" id="BAAASJ010000019">
    <property type="protein sequence ID" value="GAA2627388.1"/>
    <property type="molecule type" value="Genomic_DNA"/>
</dbReference>
<accession>A0ABN3QIS7</accession>
<dbReference type="RefSeq" id="WP_344388567.1">
    <property type="nucleotide sequence ID" value="NZ_BAAASJ010000019.1"/>
</dbReference>
<reference evidence="4 5" key="1">
    <citation type="journal article" date="2019" name="Int. J. Syst. Evol. Microbiol.">
        <title>The Global Catalogue of Microorganisms (GCM) 10K type strain sequencing project: providing services to taxonomists for standard genome sequencing and annotation.</title>
        <authorList>
            <consortium name="The Broad Institute Genomics Platform"/>
            <consortium name="The Broad Institute Genome Sequencing Center for Infectious Disease"/>
            <person name="Wu L."/>
            <person name="Ma J."/>
        </authorList>
    </citation>
    <scope>NUCLEOTIDE SEQUENCE [LARGE SCALE GENOMIC DNA]</scope>
    <source>
        <strain evidence="4 5">JCM 4524</strain>
    </source>
</reference>
<keyword evidence="5" id="KW-1185">Reference proteome</keyword>
<dbReference type="InterPro" id="IPR003953">
    <property type="entry name" value="FAD-dep_OxRdtase_2_FAD-bd"/>
</dbReference>
<dbReference type="Proteomes" id="UP001500151">
    <property type="component" value="Unassembled WGS sequence"/>
</dbReference>
<dbReference type="Gene3D" id="3.50.50.60">
    <property type="entry name" value="FAD/NAD(P)-binding domain"/>
    <property type="match status" value="1"/>
</dbReference>
<proteinExistence type="predicted"/>
<keyword evidence="1" id="KW-0285">Flavoprotein</keyword>
<keyword evidence="2" id="KW-0560">Oxidoreductase</keyword>
<evidence type="ECO:0000256" key="1">
    <source>
        <dbReference type="ARBA" id="ARBA00022630"/>
    </source>
</evidence>